<dbReference type="Pfam" id="PF24626">
    <property type="entry name" value="SH3_Tf2-1"/>
    <property type="match status" value="1"/>
</dbReference>
<evidence type="ECO:0000313" key="5">
    <source>
        <dbReference type="Proteomes" id="UP000249723"/>
    </source>
</evidence>
<dbReference type="PANTHER" id="PTHR37984">
    <property type="entry name" value="PROTEIN CBG26694"/>
    <property type="match status" value="1"/>
</dbReference>
<dbReference type="Proteomes" id="UP000249723">
    <property type="component" value="Unassembled WGS sequence"/>
</dbReference>
<dbReference type="SUPFAM" id="SSF53098">
    <property type="entry name" value="Ribonuclease H-like"/>
    <property type="match status" value="1"/>
</dbReference>
<accession>A0A2X0L5N8</accession>
<gene>
    <name evidence="4" type="ORF">BZ3500_MVSOF-1268-A1-R1_CHR10-2G03048</name>
</gene>
<dbReference type="GO" id="GO:0015074">
    <property type="term" value="P:DNA integration"/>
    <property type="evidence" value="ECO:0007669"/>
    <property type="project" value="InterPro"/>
</dbReference>
<dbReference type="EMBL" id="FMWP01000117">
    <property type="protein sequence ID" value="SDA01991.1"/>
    <property type="molecule type" value="Genomic_DNA"/>
</dbReference>
<dbReference type="PROSITE" id="PS50994">
    <property type="entry name" value="INTEGRASE"/>
    <property type="match status" value="1"/>
</dbReference>
<dbReference type="PANTHER" id="PTHR37984:SF5">
    <property type="entry name" value="PROTEIN NYNRIN-LIKE"/>
    <property type="match status" value="1"/>
</dbReference>
<dbReference type="GO" id="GO:0005634">
    <property type="term" value="C:nucleus"/>
    <property type="evidence" value="ECO:0007669"/>
    <property type="project" value="UniProtKB-ARBA"/>
</dbReference>
<organism evidence="4 5">
    <name type="scientific">Microbotryum saponariae</name>
    <dbReference type="NCBI Taxonomy" id="289078"/>
    <lineage>
        <taxon>Eukaryota</taxon>
        <taxon>Fungi</taxon>
        <taxon>Dikarya</taxon>
        <taxon>Basidiomycota</taxon>
        <taxon>Pucciniomycotina</taxon>
        <taxon>Microbotryomycetes</taxon>
        <taxon>Microbotryales</taxon>
        <taxon>Microbotryaceae</taxon>
        <taxon>Microbotryum</taxon>
    </lineage>
</organism>
<dbReference type="STRING" id="289078.A0A2X0L5N8"/>
<feature type="compositionally biased region" description="Low complexity" evidence="2">
    <location>
        <begin position="263"/>
        <end position="277"/>
    </location>
</feature>
<dbReference type="Gene3D" id="3.30.420.10">
    <property type="entry name" value="Ribonuclease H-like superfamily/Ribonuclease H"/>
    <property type="match status" value="1"/>
</dbReference>
<feature type="compositionally biased region" description="Acidic residues" evidence="2">
    <location>
        <begin position="102"/>
        <end position="112"/>
    </location>
</feature>
<evidence type="ECO:0000313" key="4">
    <source>
        <dbReference type="EMBL" id="SDA01991.1"/>
    </source>
</evidence>
<reference evidence="5" key="1">
    <citation type="submission" date="2016-10" db="EMBL/GenBank/DDBJ databases">
        <authorList>
            <person name="Jeantristanb JTB J.-T."/>
            <person name="Ricardo R."/>
        </authorList>
    </citation>
    <scope>NUCLEOTIDE SEQUENCE [LARGE SCALE GENOMIC DNA]</scope>
</reference>
<evidence type="ECO:0000256" key="2">
    <source>
        <dbReference type="SAM" id="MobiDB-lite"/>
    </source>
</evidence>
<dbReference type="FunFam" id="3.30.420.10:FF:000032">
    <property type="entry name" value="Retrovirus-related Pol polyprotein from transposon 297-like Protein"/>
    <property type="match status" value="1"/>
</dbReference>
<sequence length="856" mass="93937">MTRDLTTRNDLKEIVDKYDTILFDCDGVIWEHLDQISTGDYDDAIVRAEGEERTTMFLWHLVIVVEEASESGLADESDESYSAADEEVIDEEDTDARGAQDDLGDDEVEEDYYGGSSDDGRSAENGGASRDDKNAQSENQDQHSSSDGWRTESHDHSPANDNYLSTPDDDDTQENYDYFSAPNDDDAQENYDSFSAPSDDEQSTANDDIHSPTDPCTDDNEACNDLDAPKTTSTTSSSSTFSKSTTSTPTTTSGLPAFTQGVGNSSSGTNSTLPGPGKVTLNCTTIITFVNNTTPVSNATLAPNGTAMNGTDVNPVGANVTVCVPITNTTTNATIPPVVVPRYPCNSTNRVPSGFDGTAVGFTMTCKARYCDPNDRYVDTIWGGTDGNVTRLEIESALGLLAKIPPVLANGIGNVLANGYLGEASRAAGQMYQVTGDRRALDLALQMAENIHFLQNDPVNGTVMWTGLRDPVWPTGPPTPNNKAKLQYAGSENGYIVANMILPALYILKQPCLWDMTPTRKMKMHGTGFAGRIHNLNVPDRPMREVGLDFVGPLIPSNGNDALLTVTDRLSGYVRIIPCRTTDDAAATADRFFNGWHRYFGMPRVLVSDRDKLFTSEFWRAYTGRMGTKLAMSTAFHPQTDGRSERTNRTVIQVLRTMVNRRQNDWSKHLATVEFVINSSVNRSTGKTPFEVVLGFTPELTPIAPVYGSTVSQAVESIMEQRETVIAEARDTLAIAKIRQANQSNKARKSEPEFAVGDKVLVDSRDRRLRYKADGEARSAKFFPRFDGPYEVLAARPETSNYKLKLNAGDKSHNVFHASKLRRWTDNDGAAFPEISTPLVRPRWRFSEQGLQSQRG</sequence>
<feature type="compositionally biased region" description="Polar residues" evidence="2">
    <location>
        <begin position="136"/>
        <end position="148"/>
    </location>
</feature>
<dbReference type="InterPro" id="IPR050951">
    <property type="entry name" value="Retrovirus_Pol_polyprotein"/>
</dbReference>
<dbReference type="InterPro" id="IPR012337">
    <property type="entry name" value="RNaseH-like_sf"/>
</dbReference>
<proteinExistence type="predicted"/>
<feature type="domain" description="Integrase catalytic" evidence="3">
    <location>
        <begin position="538"/>
        <end position="697"/>
    </location>
</feature>
<dbReference type="AlphaFoldDB" id="A0A2X0L5N8"/>
<dbReference type="InterPro" id="IPR036397">
    <property type="entry name" value="RNaseH_sf"/>
</dbReference>
<feature type="compositionally biased region" description="Basic and acidic residues" evidence="2">
    <location>
        <begin position="149"/>
        <end position="158"/>
    </location>
</feature>
<dbReference type="OrthoDB" id="3341476at2759"/>
<feature type="region of interest" description="Disordered" evidence="2">
    <location>
        <begin position="69"/>
        <end position="277"/>
    </location>
</feature>
<evidence type="ECO:0000259" key="3">
    <source>
        <dbReference type="PROSITE" id="PS50994"/>
    </source>
</evidence>
<evidence type="ECO:0000256" key="1">
    <source>
        <dbReference type="ARBA" id="ARBA00022884"/>
    </source>
</evidence>
<dbReference type="InterPro" id="IPR001584">
    <property type="entry name" value="Integrase_cat-core"/>
</dbReference>
<feature type="compositionally biased region" description="Low complexity" evidence="2">
    <location>
        <begin position="231"/>
        <end position="253"/>
    </location>
</feature>
<name>A0A2X0L5N8_9BASI</name>
<dbReference type="InterPro" id="IPR056924">
    <property type="entry name" value="SH3_Tf2-1"/>
</dbReference>
<keyword evidence="1" id="KW-0694">RNA-binding</keyword>
<feature type="compositionally biased region" description="Acidic residues" evidence="2">
    <location>
        <begin position="69"/>
        <end position="94"/>
    </location>
</feature>
<keyword evidence="5" id="KW-1185">Reference proteome</keyword>
<dbReference type="GO" id="GO:0003723">
    <property type="term" value="F:RNA binding"/>
    <property type="evidence" value="ECO:0007669"/>
    <property type="project" value="UniProtKB-KW"/>
</dbReference>
<protein>
    <submittedName>
        <fullName evidence="4">BZ3500_MvSof-1268-A1-R1_Chr10-2g03048 protein</fullName>
    </submittedName>
</protein>